<name>A0A8T0JF69_CERPU</name>
<dbReference type="AlphaFoldDB" id="A0A8T0JF69"/>
<dbReference type="PANTHER" id="PTHR31672:SF2">
    <property type="entry name" value="F-BOX DOMAIN-CONTAINING PROTEIN"/>
    <property type="match status" value="1"/>
</dbReference>
<organism evidence="2 3">
    <name type="scientific">Ceratodon purpureus</name>
    <name type="common">Fire moss</name>
    <name type="synonym">Dicranum purpureum</name>
    <dbReference type="NCBI Taxonomy" id="3225"/>
    <lineage>
        <taxon>Eukaryota</taxon>
        <taxon>Viridiplantae</taxon>
        <taxon>Streptophyta</taxon>
        <taxon>Embryophyta</taxon>
        <taxon>Bryophyta</taxon>
        <taxon>Bryophytina</taxon>
        <taxon>Bryopsida</taxon>
        <taxon>Dicranidae</taxon>
        <taxon>Pseudoditrichales</taxon>
        <taxon>Ditrichaceae</taxon>
        <taxon>Ceratodon</taxon>
    </lineage>
</organism>
<evidence type="ECO:0000256" key="1">
    <source>
        <dbReference type="SAM" id="MobiDB-lite"/>
    </source>
</evidence>
<dbReference type="Proteomes" id="UP000822688">
    <property type="component" value="Chromosome 1"/>
</dbReference>
<protein>
    <submittedName>
        <fullName evidence="2">Uncharacterized protein</fullName>
    </submittedName>
</protein>
<feature type="region of interest" description="Disordered" evidence="1">
    <location>
        <begin position="137"/>
        <end position="175"/>
    </location>
</feature>
<reference evidence="2" key="1">
    <citation type="submission" date="2020-06" db="EMBL/GenBank/DDBJ databases">
        <title>WGS assembly of Ceratodon purpureus strain R40.</title>
        <authorList>
            <person name="Carey S.B."/>
            <person name="Jenkins J."/>
            <person name="Shu S."/>
            <person name="Lovell J.T."/>
            <person name="Sreedasyam A."/>
            <person name="Maumus F."/>
            <person name="Tiley G.P."/>
            <person name="Fernandez-Pozo N."/>
            <person name="Barry K."/>
            <person name="Chen C."/>
            <person name="Wang M."/>
            <person name="Lipzen A."/>
            <person name="Daum C."/>
            <person name="Saski C.A."/>
            <person name="Payton A.C."/>
            <person name="Mcbreen J.C."/>
            <person name="Conrad R.E."/>
            <person name="Kollar L.M."/>
            <person name="Olsson S."/>
            <person name="Huttunen S."/>
            <person name="Landis J.B."/>
            <person name="Wickett N.J."/>
            <person name="Johnson M.G."/>
            <person name="Rensing S.A."/>
            <person name="Grimwood J."/>
            <person name="Schmutz J."/>
            <person name="Mcdaniel S.F."/>
        </authorList>
    </citation>
    <scope>NUCLEOTIDE SEQUENCE</scope>
    <source>
        <strain evidence="2">R40</strain>
    </source>
</reference>
<dbReference type="InterPro" id="IPR050796">
    <property type="entry name" value="SCF_F-box_component"/>
</dbReference>
<evidence type="ECO:0000313" key="3">
    <source>
        <dbReference type="Proteomes" id="UP000822688"/>
    </source>
</evidence>
<proteinExistence type="predicted"/>
<sequence length="530" mass="61218">MSHNRIVEILGPTFSWEGQTSETRAEVFQSCLDNPHQLRAGWEKWRGKAKHDIMDWNPGMYLPGSEHLRIYCTYYPLIINRANNRKVVCFNSNRILQHAPIISIAPREWMNMPTLDFLPPDVDDIIAGAAGLLIVNGGKQPQVPNPDNKQTPMLDPDSTAPAPSAPPHPEGTILTQSLPLEDFPEQSIIVACNPLQRDYHTLPRMAHFKMHNKTARMVLVETEPAEVCDWRKMLRPNRRHPDYRLYVIGSEKVESGTLEPDTEEIALFTYDSRVDAWVCCSSQRDARLPPHGRTDIAIVGDGLYFGGQVRTDQSVRRKGGKTESTWVSKIFYIEISRARWNQISFAIPDFDNPGQTLDCQAPRVMQCQVDGRIFIATRPLNKPNVIQVWELEIYSKLPTGRFKYVTHVPHEYFYVMFGRIKSHMAWDCSAGRNYLAFVPTYDERMPEVCMYEVDKDRWNFSRRPRETSKMAKYRLARAEWMPWFAAPRPEMKDMRRECACLDRLNPVVFNPVKWVDLPLKNNNNEQIGVL</sequence>
<accession>A0A8T0JF69</accession>
<gene>
    <name evidence="2" type="ORF">KC19_1G336400</name>
</gene>
<keyword evidence="3" id="KW-1185">Reference proteome</keyword>
<evidence type="ECO:0000313" key="2">
    <source>
        <dbReference type="EMBL" id="KAG0593528.1"/>
    </source>
</evidence>
<comment type="caution">
    <text evidence="2">The sequence shown here is derived from an EMBL/GenBank/DDBJ whole genome shotgun (WGS) entry which is preliminary data.</text>
</comment>
<dbReference type="EMBL" id="CM026421">
    <property type="protein sequence ID" value="KAG0593528.1"/>
    <property type="molecule type" value="Genomic_DNA"/>
</dbReference>
<dbReference type="PANTHER" id="PTHR31672">
    <property type="entry name" value="BNACNNG10540D PROTEIN"/>
    <property type="match status" value="1"/>
</dbReference>